<dbReference type="Gene3D" id="1.25.40.10">
    <property type="entry name" value="Tetratricopeptide repeat domain"/>
    <property type="match status" value="1"/>
</dbReference>
<dbReference type="Proteomes" id="UP000292307">
    <property type="component" value="Chromosome"/>
</dbReference>
<dbReference type="InterPro" id="IPR019734">
    <property type="entry name" value="TPR_rpt"/>
</dbReference>
<keyword evidence="3" id="KW-1185">Reference proteome</keyword>
<dbReference type="EMBL" id="BMWV01000010">
    <property type="protein sequence ID" value="GGY55135.1"/>
    <property type="molecule type" value="Genomic_DNA"/>
</dbReference>
<protein>
    <submittedName>
        <fullName evidence="2">Tetratricopeptide repeat protein</fullName>
    </submittedName>
</protein>
<reference evidence="1" key="3">
    <citation type="submission" date="2022-12" db="EMBL/GenBank/DDBJ databases">
        <authorList>
            <person name="Sun Q."/>
            <person name="Kim S."/>
        </authorList>
    </citation>
    <scope>NUCLEOTIDE SEQUENCE</scope>
    <source>
        <strain evidence="1">KCTC 12343</strain>
    </source>
</reference>
<reference evidence="1" key="1">
    <citation type="journal article" date="2014" name="Int. J. Syst. Evol. Microbiol.">
        <title>Complete genome sequence of Corynebacterium casei LMG S-19264T (=DSM 44701T), isolated from a smear-ripened cheese.</title>
        <authorList>
            <consortium name="US DOE Joint Genome Institute (JGI-PGF)"/>
            <person name="Walter F."/>
            <person name="Albersmeier A."/>
            <person name="Kalinowski J."/>
            <person name="Ruckert C."/>
        </authorList>
    </citation>
    <scope>NUCLEOTIDE SEQUENCE</scope>
    <source>
        <strain evidence="1">KCTC 12343</strain>
    </source>
</reference>
<dbReference type="EMBL" id="CP036401">
    <property type="protein sequence ID" value="QBH99954.1"/>
    <property type="molecule type" value="Genomic_DNA"/>
</dbReference>
<dbReference type="SUPFAM" id="SSF48452">
    <property type="entry name" value="TPR-like"/>
    <property type="match status" value="1"/>
</dbReference>
<reference evidence="2 3" key="2">
    <citation type="submission" date="2019-02" db="EMBL/GenBank/DDBJ databases">
        <title>Draft Genome Sequences of Six Type Strains of the Genus Massilia.</title>
        <authorList>
            <person name="Miess H."/>
            <person name="Frediansyhah A."/>
            <person name="Gross H."/>
        </authorList>
    </citation>
    <scope>NUCLEOTIDE SEQUENCE [LARGE SCALE GENOMIC DNA]</scope>
    <source>
        <strain evidence="2 3">DSM 17472</strain>
    </source>
</reference>
<organism evidence="1 4">
    <name type="scientific">Pseudoduganella albidiflava</name>
    <dbReference type="NCBI Taxonomy" id="321983"/>
    <lineage>
        <taxon>Bacteria</taxon>
        <taxon>Pseudomonadati</taxon>
        <taxon>Pseudomonadota</taxon>
        <taxon>Betaproteobacteria</taxon>
        <taxon>Burkholderiales</taxon>
        <taxon>Oxalobacteraceae</taxon>
        <taxon>Telluria group</taxon>
        <taxon>Pseudoduganella</taxon>
    </lineage>
</organism>
<dbReference type="AlphaFoldDB" id="A0A411WT33"/>
<evidence type="ECO:0000313" key="3">
    <source>
        <dbReference type="Proteomes" id="UP000292307"/>
    </source>
</evidence>
<dbReference type="Proteomes" id="UP000628442">
    <property type="component" value="Unassembled WGS sequence"/>
</dbReference>
<evidence type="ECO:0000313" key="2">
    <source>
        <dbReference type="EMBL" id="QBH99954.1"/>
    </source>
</evidence>
<evidence type="ECO:0000313" key="4">
    <source>
        <dbReference type="Proteomes" id="UP000628442"/>
    </source>
</evidence>
<proteinExistence type="predicted"/>
<name>A0A411WT33_9BURK</name>
<accession>A0A411WT33</accession>
<dbReference type="OrthoDB" id="6399948at2"/>
<sequence>MPLEFEAIDAESGEFGYTEDRYGPLLGQFNTILDGHETGQLSDTEYLAALQQLLAQAPDFIDAHTQIAFYWYRQGKPEKALDAAQAGLAIANRQIPPSFAGRIAWHNVDNRAYLRMMHVAVLAHVRLCRHRDATALIEQMLLRNPSDNQGVRYLLGSEALRIEPQAGTVQEHDRVIGVLAEHAETYPPYWYELALAHLQQGRWAAAATALRRGFVTNPYIAEILGGNPDPKPHVAWHPDDTTLPDAARAYIDAYGAMWQADTSHRPFMHWLFNHPEVMIERASVMACREALLWETDPDKRGDLLARVEELTARIDDSLSAAIVVQRETVGRRLVWPWELPLALVE</sequence>
<dbReference type="InterPro" id="IPR011990">
    <property type="entry name" value="TPR-like_helical_dom_sf"/>
</dbReference>
<evidence type="ECO:0000313" key="1">
    <source>
        <dbReference type="EMBL" id="GGY55135.1"/>
    </source>
</evidence>
<dbReference type="RefSeq" id="WP_131144102.1">
    <property type="nucleotide sequence ID" value="NZ_BMWV01000010.1"/>
</dbReference>
<gene>
    <name evidence="2" type="ORF">EYF70_03170</name>
    <name evidence="1" type="ORF">GCM10007387_42010</name>
</gene>
<dbReference type="SMART" id="SM00028">
    <property type="entry name" value="TPR"/>
    <property type="match status" value="2"/>
</dbReference>